<sequence length="127" mass="14811">MPQEDTSALLALSQLERRFDNLDNKITNISTEQRNAKDIMNKEKEIMKKDFLLDIKDIQSKQQELEKEIQRIYNTLEKQDSKAQNDKNYSIQKISIYVAIFFGALAFIDVKLSSILKFILKILKLIG</sequence>
<keyword evidence="4" id="KW-1185">Reference proteome</keyword>
<keyword evidence="2" id="KW-0812">Transmembrane</keyword>
<organism evidence="3 4">
    <name type="scientific">Campylobacter mucosalis CCUG 21559</name>
    <dbReference type="NCBI Taxonomy" id="1032067"/>
    <lineage>
        <taxon>Bacteria</taxon>
        <taxon>Pseudomonadati</taxon>
        <taxon>Campylobacterota</taxon>
        <taxon>Epsilonproteobacteria</taxon>
        <taxon>Campylobacterales</taxon>
        <taxon>Campylobacteraceae</taxon>
        <taxon>Campylobacter</taxon>
    </lineage>
</organism>
<gene>
    <name evidence="3" type="ORF">CMUC_1160</name>
</gene>
<evidence type="ECO:0000256" key="2">
    <source>
        <dbReference type="SAM" id="Phobius"/>
    </source>
</evidence>
<feature type="transmembrane region" description="Helical" evidence="2">
    <location>
        <begin position="94"/>
        <end position="120"/>
    </location>
</feature>
<keyword evidence="2" id="KW-0472">Membrane</keyword>
<evidence type="ECO:0000313" key="3">
    <source>
        <dbReference type="EMBL" id="QCD44934.1"/>
    </source>
</evidence>
<evidence type="ECO:0000256" key="1">
    <source>
        <dbReference type="SAM" id="Coils"/>
    </source>
</evidence>
<proteinExistence type="predicted"/>
<accession>A0A6G5QH37</accession>
<keyword evidence="1" id="KW-0175">Coiled coil</keyword>
<dbReference type="EMBL" id="CP012542">
    <property type="protein sequence ID" value="QCD44934.1"/>
    <property type="molecule type" value="Genomic_DNA"/>
</dbReference>
<feature type="coiled-coil region" evidence="1">
    <location>
        <begin position="12"/>
        <end position="82"/>
    </location>
</feature>
<reference evidence="3 4" key="1">
    <citation type="submission" date="2016-07" db="EMBL/GenBank/DDBJ databases">
        <title>Comparative genomics of the Campylobacter concisus group.</title>
        <authorList>
            <person name="Miller W.G."/>
            <person name="Yee E."/>
            <person name="Chapman M.H."/>
            <person name="Huynh S."/>
            <person name="Bono J.L."/>
            <person name="On S.L.W."/>
            <person name="StLeger J."/>
            <person name="Foster G."/>
            <person name="Parker C.T."/>
        </authorList>
    </citation>
    <scope>NUCLEOTIDE SEQUENCE [LARGE SCALE GENOMIC DNA]</scope>
    <source>
        <strain evidence="3 4">CCUG 21559</strain>
    </source>
</reference>
<keyword evidence="2" id="KW-1133">Transmembrane helix</keyword>
<name>A0A6G5QH37_9BACT</name>
<dbReference type="AlphaFoldDB" id="A0A6G5QH37"/>
<protein>
    <submittedName>
        <fullName evidence="3">Uncharacterized protein</fullName>
    </submittedName>
</protein>
<dbReference type="RefSeq" id="WP_171993855.1">
    <property type="nucleotide sequence ID" value="NZ_CP012542.1"/>
</dbReference>
<dbReference type="Proteomes" id="UP000503264">
    <property type="component" value="Chromosome"/>
</dbReference>
<evidence type="ECO:0000313" key="4">
    <source>
        <dbReference type="Proteomes" id="UP000503264"/>
    </source>
</evidence>